<evidence type="ECO:0000313" key="7">
    <source>
        <dbReference type="EMBL" id="MBU3805111.1"/>
    </source>
</evidence>
<reference evidence="7" key="1">
    <citation type="journal article" date="2021" name="PeerJ">
        <title>Extensive microbial diversity within the chicken gut microbiome revealed by metagenomics and culture.</title>
        <authorList>
            <person name="Gilroy R."/>
            <person name="Ravi A."/>
            <person name="Getino M."/>
            <person name="Pursley I."/>
            <person name="Horton D.L."/>
            <person name="Alikhan N.F."/>
            <person name="Baker D."/>
            <person name="Gharbi K."/>
            <person name="Hall N."/>
            <person name="Watson M."/>
            <person name="Adriaenssens E.M."/>
            <person name="Foster-Nyarko E."/>
            <person name="Jarju S."/>
            <person name="Secka A."/>
            <person name="Antonio M."/>
            <person name="Oren A."/>
            <person name="Chaudhuri R.R."/>
            <person name="La Ragione R."/>
            <person name="Hildebrand F."/>
            <person name="Pallen M.J."/>
        </authorList>
    </citation>
    <scope>NUCLEOTIDE SEQUENCE</scope>
    <source>
        <strain evidence="7">B5-657</strain>
    </source>
</reference>
<dbReference type="PANTHER" id="PTHR44140:SF2">
    <property type="entry name" value="LD25575P"/>
    <property type="match status" value="1"/>
</dbReference>
<dbReference type="SUPFAM" id="SSF46565">
    <property type="entry name" value="Chaperone J-domain"/>
    <property type="match status" value="1"/>
</dbReference>
<dbReference type="PRINTS" id="PR00625">
    <property type="entry name" value="JDOMAIN"/>
</dbReference>
<dbReference type="CDD" id="cd06257">
    <property type="entry name" value="DnaJ"/>
    <property type="match status" value="1"/>
</dbReference>
<feature type="transmembrane region" description="Helical" evidence="5">
    <location>
        <begin position="42"/>
        <end position="66"/>
    </location>
</feature>
<dbReference type="Gene3D" id="1.10.287.110">
    <property type="entry name" value="DnaJ domain"/>
    <property type="match status" value="1"/>
</dbReference>
<keyword evidence="5" id="KW-1133">Transmembrane helix</keyword>
<evidence type="ECO:0000256" key="3">
    <source>
        <dbReference type="ARBA" id="ARBA00022729"/>
    </source>
</evidence>
<keyword evidence="3" id="KW-0732">Signal</keyword>
<dbReference type="InterPro" id="IPR036869">
    <property type="entry name" value="J_dom_sf"/>
</dbReference>
<dbReference type="PROSITE" id="PS50076">
    <property type="entry name" value="DNAJ_2"/>
    <property type="match status" value="1"/>
</dbReference>
<keyword evidence="5" id="KW-0472">Membrane</keyword>
<dbReference type="CDD" id="cd07177">
    <property type="entry name" value="terB_like"/>
    <property type="match status" value="1"/>
</dbReference>
<dbReference type="SUPFAM" id="SSF158682">
    <property type="entry name" value="TerB-like"/>
    <property type="match status" value="1"/>
</dbReference>
<keyword evidence="2" id="KW-0235">DNA replication</keyword>
<dbReference type="InterPro" id="IPR029024">
    <property type="entry name" value="TerB-like"/>
</dbReference>
<dbReference type="Proteomes" id="UP000824229">
    <property type="component" value="Unassembled WGS sequence"/>
</dbReference>
<gene>
    <name evidence="7" type="ORF">H9872_10200</name>
</gene>
<organism evidence="7 8">
    <name type="scientific">Candidatus Cellulosilyticum pullistercoris</name>
    <dbReference type="NCBI Taxonomy" id="2838521"/>
    <lineage>
        <taxon>Bacteria</taxon>
        <taxon>Bacillati</taxon>
        <taxon>Bacillota</taxon>
        <taxon>Clostridia</taxon>
        <taxon>Lachnospirales</taxon>
        <taxon>Cellulosilyticaceae</taxon>
        <taxon>Cellulosilyticum</taxon>
    </lineage>
</organism>
<keyword evidence="5" id="KW-0812">Transmembrane</keyword>
<feature type="domain" description="J" evidence="6">
    <location>
        <begin position="239"/>
        <end position="305"/>
    </location>
</feature>
<comment type="subcellular location">
    <subcellularLocation>
        <location evidence="1">Endoplasmic reticulum</location>
    </subcellularLocation>
</comment>
<dbReference type="Pfam" id="PF00226">
    <property type="entry name" value="DnaJ"/>
    <property type="match status" value="1"/>
</dbReference>
<dbReference type="Pfam" id="PF05099">
    <property type="entry name" value="TerB"/>
    <property type="match status" value="1"/>
</dbReference>
<evidence type="ECO:0000256" key="4">
    <source>
        <dbReference type="ARBA" id="ARBA00022824"/>
    </source>
</evidence>
<dbReference type="GO" id="GO:0051087">
    <property type="term" value="F:protein-folding chaperone binding"/>
    <property type="evidence" value="ECO:0007669"/>
    <property type="project" value="TreeGrafter"/>
</dbReference>
<protein>
    <submittedName>
        <fullName evidence="7">DnaJ domain-containing protein</fullName>
    </submittedName>
</protein>
<dbReference type="GO" id="GO:0034975">
    <property type="term" value="P:protein folding in endoplasmic reticulum"/>
    <property type="evidence" value="ECO:0007669"/>
    <property type="project" value="TreeGrafter"/>
</dbReference>
<evidence type="ECO:0000313" key="8">
    <source>
        <dbReference type="Proteomes" id="UP000824229"/>
    </source>
</evidence>
<accession>A0A9E2NM98</accession>
<dbReference type="GO" id="GO:0006260">
    <property type="term" value="P:DNA replication"/>
    <property type="evidence" value="ECO:0007669"/>
    <property type="project" value="UniProtKB-KW"/>
</dbReference>
<comment type="caution">
    <text evidence="7">The sequence shown here is derived from an EMBL/GenBank/DDBJ whole genome shotgun (WGS) entry which is preliminary data.</text>
</comment>
<evidence type="ECO:0000256" key="5">
    <source>
        <dbReference type="SAM" id="Phobius"/>
    </source>
</evidence>
<dbReference type="SMART" id="SM00271">
    <property type="entry name" value="DnaJ"/>
    <property type="match status" value="1"/>
</dbReference>
<dbReference type="Gene3D" id="1.10.3680.10">
    <property type="entry name" value="TerB-like"/>
    <property type="match status" value="1"/>
</dbReference>
<dbReference type="InterPro" id="IPR001623">
    <property type="entry name" value="DnaJ_domain"/>
</dbReference>
<dbReference type="InterPro" id="IPR051727">
    <property type="entry name" value="DnaJ_C3_Co-chaperones"/>
</dbReference>
<sequence length="305" mass="34849">MNLLNIISYILGLSFSLFLSFVKIILVIILAAMAYFKGYNPWIWGGLTLILPWPVPIFTLIIMSYLPKKYPKLPKEIRQNPAFEGKNPVIASIMALCAMIAKADGNVTKGEIRFIRQFIKGHFGISNEEMNTYEAAFNYGKSHPEDYLFFTDIIFGYYRTRRDYVMALAYLFVGVAMQEGESSTAKEAQTKKIVIALGLSEYEYQALRMAFQRQSGGYEQSYSGQGFSQYSNQEDLVKKYTQVLGVREDASMAEIKKAYRKLVKEYHPDKLSSGSVPPEYIEFANQKIRDINEAYEYLEKVKGGK</sequence>
<evidence type="ECO:0000256" key="1">
    <source>
        <dbReference type="ARBA" id="ARBA00004240"/>
    </source>
</evidence>
<dbReference type="GO" id="GO:0051787">
    <property type="term" value="F:misfolded protein binding"/>
    <property type="evidence" value="ECO:0007669"/>
    <property type="project" value="TreeGrafter"/>
</dbReference>
<dbReference type="PANTHER" id="PTHR44140">
    <property type="entry name" value="LD25575P"/>
    <property type="match status" value="1"/>
</dbReference>
<dbReference type="AlphaFoldDB" id="A0A9E2NM98"/>
<feature type="transmembrane region" description="Helical" evidence="5">
    <location>
        <begin position="7"/>
        <end position="36"/>
    </location>
</feature>
<evidence type="ECO:0000256" key="2">
    <source>
        <dbReference type="ARBA" id="ARBA00022705"/>
    </source>
</evidence>
<name>A0A9E2NM98_9FIRM</name>
<keyword evidence="4" id="KW-0256">Endoplasmic reticulum</keyword>
<dbReference type="EMBL" id="JAHLFQ010000240">
    <property type="protein sequence ID" value="MBU3805111.1"/>
    <property type="molecule type" value="Genomic_DNA"/>
</dbReference>
<reference evidence="7" key="2">
    <citation type="submission" date="2021-04" db="EMBL/GenBank/DDBJ databases">
        <authorList>
            <person name="Gilroy R."/>
        </authorList>
    </citation>
    <scope>NUCLEOTIDE SEQUENCE</scope>
    <source>
        <strain evidence="7">B5-657</strain>
    </source>
</reference>
<proteinExistence type="predicted"/>
<dbReference type="InterPro" id="IPR007791">
    <property type="entry name" value="DjlA_N"/>
</dbReference>
<evidence type="ECO:0000259" key="6">
    <source>
        <dbReference type="PROSITE" id="PS50076"/>
    </source>
</evidence>